<accession>A0AAV5WMW4</accession>
<proteinExistence type="predicted"/>
<dbReference type="PANTHER" id="PTHR21397:SF2">
    <property type="entry name" value="CHROMATIN COMPLEXES SUBUNIT BAP18"/>
    <property type="match status" value="1"/>
</dbReference>
<sequence>SSEVMNRSGLPSSGGPSTSSGMGGGMGPSSLPSTTTTTNNTGDGRGSQVTKVAEVFLTAGHAFQRLGDLTLQLQGEAGAGENDESKWMEADISKLRDALTRFAHELDTISESVQQRTMKHIKVDIKRRTLVGDDTMRRGNSPAVNMGGMPIGGTMGGGGGGQKRGAHLMSMPPSGLPAKRIAATSYTKFQPYSSTMGGGGMGGSRLTAASRPPTSYLTDASLSGGGVGVGGGPPSLTPLATPLLSEPSHHYINTR</sequence>
<organism evidence="2 3">
    <name type="scientific">Pristionchus fissidentatus</name>
    <dbReference type="NCBI Taxonomy" id="1538716"/>
    <lineage>
        <taxon>Eukaryota</taxon>
        <taxon>Metazoa</taxon>
        <taxon>Ecdysozoa</taxon>
        <taxon>Nematoda</taxon>
        <taxon>Chromadorea</taxon>
        <taxon>Rhabditida</taxon>
        <taxon>Rhabditina</taxon>
        <taxon>Diplogasteromorpha</taxon>
        <taxon>Diplogasteroidea</taxon>
        <taxon>Neodiplogasteridae</taxon>
        <taxon>Pristionchus</taxon>
    </lineage>
</organism>
<keyword evidence="3" id="KW-1185">Reference proteome</keyword>
<evidence type="ECO:0000313" key="2">
    <source>
        <dbReference type="EMBL" id="GMT32372.1"/>
    </source>
</evidence>
<reference evidence="2" key="1">
    <citation type="submission" date="2023-10" db="EMBL/GenBank/DDBJ databases">
        <title>Genome assembly of Pristionchus species.</title>
        <authorList>
            <person name="Yoshida K."/>
            <person name="Sommer R.J."/>
        </authorList>
    </citation>
    <scope>NUCLEOTIDE SEQUENCE</scope>
    <source>
        <strain evidence="2">RS5133</strain>
    </source>
</reference>
<evidence type="ECO:0000313" key="3">
    <source>
        <dbReference type="Proteomes" id="UP001432322"/>
    </source>
</evidence>
<dbReference type="PANTHER" id="PTHR21397">
    <property type="entry name" value="CHROMATIN COMPLEXES SUBUNIT BAP18-RELATED"/>
    <property type="match status" value="1"/>
</dbReference>
<dbReference type="GO" id="GO:0071339">
    <property type="term" value="C:MLL1 complex"/>
    <property type="evidence" value="ECO:0007669"/>
    <property type="project" value="TreeGrafter"/>
</dbReference>
<feature type="non-terminal residue" evidence="2">
    <location>
        <position position="1"/>
    </location>
</feature>
<name>A0AAV5WMW4_9BILA</name>
<feature type="non-terminal residue" evidence="2">
    <location>
        <position position="255"/>
    </location>
</feature>
<dbReference type="AlphaFoldDB" id="A0AAV5WMW4"/>
<protein>
    <submittedName>
        <fullName evidence="2">Uncharacterized protein</fullName>
    </submittedName>
</protein>
<feature type="region of interest" description="Disordered" evidence="1">
    <location>
        <begin position="1"/>
        <end position="47"/>
    </location>
</feature>
<feature type="compositionally biased region" description="Low complexity" evidence="1">
    <location>
        <begin position="28"/>
        <end position="42"/>
    </location>
</feature>
<gene>
    <name evidence="2" type="ORF">PFISCL1PPCAC_23669</name>
</gene>
<comment type="caution">
    <text evidence="2">The sequence shown here is derived from an EMBL/GenBank/DDBJ whole genome shotgun (WGS) entry which is preliminary data.</text>
</comment>
<feature type="region of interest" description="Disordered" evidence="1">
    <location>
        <begin position="192"/>
        <end position="212"/>
    </location>
</feature>
<feature type="compositionally biased region" description="Low complexity" evidence="1">
    <location>
        <begin position="8"/>
        <end position="20"/>
    </location>
</feature>
<dbReference type="Proteomes" id="UP001432322">
    <property type="component" value="Unassembled WGS sequence"/>
</dbReference>
<evidence type="ECO:0000256" key="1">
    <source>
        <dbReference type="SAM" id="MobiDB-lite"/>
    </source>
</evidence>
<dbReference type="EMBL" id="BTSY01000006">
    <property type="protein sequence ID" value="GMT32372.1"/>
    <property type="molecule type" value="Genomic_DNA"/>
</dbReference>
<dbReference type="GO" id="GO:0016589">
    <property type="term" value="C:NURF complex"/>
    <property type="evidence" value="ECO:0007669"/>
    <property type="project" value="TreeGrafter"/>
</dbReference>